<feature type="transmembrane region" description="Helical" evidence="2">
    <location>
        <begin position="565"/>
        <end position="586"/>
    </location>
</feature>
<keyword evidence="4" id="KW-0645">Protease</keyword>
<dbReference type="GO" id="GO:0004177">
    <property type="term" value="F:aminopeptidase activity"/>
    <property type="evidence" value="ECO:0007669"/>
    <property type="project" value="UniProtKB-KW"/>
</dbReference>
<dbReference type="SUPFAM" id="SSF55486">
    <property type="entry name" value="Metalloproteases ('zincins'), catalytic domain"/>
    <property type="match status" value="1"/>
</dbReference>
<feature type="compositionally biased region" description="Basic and acidic residues" evidence="1">
    <location>
        <begin position="748"/>
        <end position="766"/>
    </location>
</feature>
<feature type="region of interest" description="Disordered" evidence="1">
    <location>
        <begin position="748"/>
        <end position="777"/>
    </location>
</feature>
<organism evidence="4 5">
    <name type="scientific">Flectobacillus roseus</name>
    <dbReference type="NCBI Taxonomy" id="502259"/>
    <lineage>
        <taxon>Bacteria</taxon>
        <taxon>Pseudomonadati</taxon>
        <taxon>Bacteroidota</taxon>
        <taxon>Cytophagia</taxon>
        <taxon>Cytophagales</taxon>
        <taxon>Flectobacillaceae</taxon>
        <taxon>Flectobacillus</taxon>
    </lineage>
</organism>
<evidence type="ECO:0000256" key="1">
    <source>
        <dbReference type="SAM" id="MobiDB-lite"/>
    </source>
</evidence>
<dbReference type="InterPro" id="IPR027268">
    <property type="entry name" value="Peptidase_M4/M1_CTD_sf"/>
</dbReference>
<protein>
    <submittedName>
        <fullName evidence="4">M1 family aminopeptidase</fullName>
    </submittedName>
</protein>
<dbReference type="InterPro" id="IPR014782">
    <property type="entry name" value="Peptidase_M1_dom"/>
</dbReference>
<proteinExistence type="predicted"/>
<feature type="transmembrane region" description="Helical" evidence="2">
    <location>
        <begin position="244"/>
        <end position="266"/>
    </location>
</feature>
<sequence length="1196" mass="137591">MLLEFIRFEINYRKRRPATWIYFLLLFVTAILFVTTELKDIVTRSEQIKENAPFIIAFLQGIVSYFFCMITSAVMGVAVLRDFEYNTEALMFSNPIKKFDYLIGRFIGSFLVLLFIFSGFWIGLAIGDFLPNRKAENLLPFNLLHFIQPFFILVIPNLLFTGALFFAAGALTRKSVMIYTQGIILFVVYNIAQQLLFKIDNRELASYIDPFGITSLNTTIRYWSPAERNMWMIPLSGTFLYNRLIVTGLGLIILAITYWSFSFNVVKSSLFKPKKSKKQEEVRIKPENVVIPQVQQLLNNNTYLRQFGSLTTFYYRTIFKEVPFLTIIISGFALFIATVGNTQSWFGVGTLPTTANMLGALGILEFFYLAIAVTYAGELVWKERTVKFNLIFDSMPIPDFIGIFSKFLSLVLVFCTLFIFFIGLSVLAQAVQGYYDFQLSVYFGTLFSSTLVTIIEFLLFFFFIQVIVNDKFLGIAISVGFLVLTAVLSLMGVEHPLLQFGGQSLGQYSDMNIYGHFVTPFSWMSSYWLAFVMILFIGATILSVRGADELLATRMAASNHRFSRPLLMVAILTTIVLVGAGGYIFYNTNFLETYRSSKNEKKLRADFEKTLKKYENAPQPKIVESNLKVELYPSKRKMETEGFYYLKNKTQKPIQDIYISFTADVNVEKLTFNQPFTKQKEWKDFQFTIYHLQKALAPQDSVKMDFKLAVGAKSFLSSVTGTNIVYNGTFFNNSSYFPQLGYIEDAELSDKDDREDNGLKPKEDRLPNQNDPHGLSSNLFGDDADLIRFAMTIGTESDQIAIAPGYLQKSWNANNRRYFSYSMDQPMANFYSIVSARYEVKREKWNGINLEIYYHKGHDRNLDRIMNGMKKALGYYSKNFSPFQYKQMRIMEFPRYASFAQSFANTVPFSESMGFVMDIQKDDPDIPFYVTAHELGHQWWGHQVIEANVKGNGMLSESLSEYSALMVLKNHVSTEVMQKFMKYNLDEYLYGRATERKKEQPLYLCENQQYIHYNKGSVCLYALQDYIGEEKVNQALSEYAKDWKYAGPDNPKKRYPTTLDLLSYLKKATPDSLKYLITDLFETITLYENKTDIATAKKLKNNTYEITLKISTEKSRADKSGNQKVISMNDWIDVGVYGKDAAGNDKLIYLKKHRFNKKEQTLKLTVKEEPLKAGIDPIHKLIDKHIIDNVKKVSIE</sequence>
<feature type="transmembrane region" description="Helical" evidence="2">
    <location>
        <begin position="56"/>
        <end position="80"/>
    </location>
</feature>
<keyword evidence="2" id="KW-0812">Transmembrane</keyword>
<feature type="transmembrane region" description="Helical" evidence="2">
    <location>
        <begin position="20"/>
        <end position="36"/>
    </location>
</feature>
<feature type="transmembrane region" description="Helical" evidence="2">
    <location>
        <begin position="401"/>
        <end position="427"/>
    </location>
</feature>
<keyword evidence="2" id="KW-0472">Membrane</keyword>
<feature type="domain" description="Peptidase M1 membrane alanine aminopeptidase" evidence="3">
    <location>
        <begin position="866"/>
        <end position="1046"/>
    </location>
</feature>
<evidence type="ECO:0000259" key="3">
    <source>
        <dbReference type="Pfam" id="PF01433"/>
    </source>
</evidence>
<keyword evidence="5" id="KW-1185">Reference proteome</keyword>
<name>A0ABT6Y6D4_9BACT</name>
<dbReference type="RefSeq" id="WP_283343815.1">
    <property type="nucleotide sequence ID" value="NZ_JASHIF010000004.1"/>
</dbReference>
<dbReference type="Proteomes" id="UP001236507">
    <property type="component" value="Unassembled WGS sequence"/>
</dbReference>
<reference evidence="4 5" key="1">
    <citation type="submission" date="2023-05" db="EMBL/GenBank/DDBJ databases">
        <title>Novel species of genus Flectobacillus isolated from stream in China.</title>
        <authorList>
            <person name="Lu H."/>
        </authorList>
    </citation>
    <scope>NUCLEOTIDE SEQUENCE [LARGE SCALE GENOMIC DNA]</scope>
    <source>
        <strain evidence="4 5">KCTC 42575</strain>
    </source>
</reference>
<dbReference type="Pfam" id="PF12679">
    <property type="entry name" value="ABC2_membrane_2"/>
    <property type="match status" value="1"/>
</dbReference>
<feature type="transmembrane region" description="Helical" evidence="2">
    <location>
        <begin position="472"/>
        <end position="493"/>
    </location>
</feature>
<gene>
    <name evidence="4" type="ORF">QM524_05530</name>
</gene>
<feature type="transmembrane region" description="Helical" evidence="2">
    <location>
        <begin position="146"/>
        <end position="171"/>
    </location>
</feature>
<feature type="transmembrane region" description="Helical" evidence="2">
    <location>
        <begin position="439"/>
        <end position="463"/>
    </location>
</feature>
<feature type="transmembrane region" description="Helical" evidence="2">
    <location>
        <begin position="178"/>
        <end position="197"/>
    </location>
</feature>
<feature type="transmembrane region" description="Helical" evidence="2">
    <location>
        <begin position="322"/>
        <end position="340"/>
    </location>
</feature>
<keyword evidence="4" id="KW-0378">Hydrolase</keyword>
<feature type="transmembrane region" description="Helical" evidence="2">
    <location>
        <begin position="360"/>
        <end position="381"/>
    </location>
</feature>
<feature type="transmembrane region" description="Helical" evidence="2">
    <location>
        <begin position="101"/>
        <end position="126"/>
    </location>
</feature>
<feature type="transmembrane region" description="Helical" evidence="2">
    <location>
        <begin position="526"/>
        <end position="544"/>
    </location>
</feature>
<dbReference type="Pfam" id="PF01433">
    <property type="entry name" value="Peptidase_M1"/>
    <property type="match status" value="1"/>
</dbReference>
<dbReference type="EMBL" id="JASHIF010000004">
    <property type="protein sequence ID" value="MDI9858658.1"/>
    <property type="molecule type" value="Genomic_DNA"/>
</dbReference>
<keyword evidence="4" id="KW-0031">Aminopeptidase</keyword>
<evidence type="ECO:0000313" key="5">
    <source>
        <dbReference type="Proteomes" id="UP001236507"/>
    </source>
</evidence>
<comment type="caution">
    <text evidence="4">The sequence shown here is derived from an EMBL/GenBank/DDBJ whole genome shotgun (WGS) entry which is preliminary data.</text>
</comment>
<feature type="compositionally biased region" description="Polar residues" evidence="1">
    <location>
        <begin position="767"/>
        <end position="777"/>
    </location>
</feature>
<keyword evidence="2" id="KW-1133">Transmembrane helix</keyword>
<dbReference type="Gene3D" id="1.10.390.10">
    <property type="entry name" value="Neutral Protease Domain 2"/>
    <property type="match status" value="1"/>
</dbReference>
<evidence type="ECO:0000313" key="4">
    <source>
        <dbReference type="EMBL" id="MDI9858658.1"/>
    </source>
</evidence>
<accession>A0ABT6Y6D4</accession>
<evidence type="ECO:0000256" key="2">
    <source>
        <dbReference type="SAM" id="Phobius"/>
    </source>
</evidence>